<protein>
    <submittedName>
        <fullName evidence="1">Glycine--tRNA ligase subunit beta</fullName>
    </submittedName>
</protein>
<dbReference type="EMBL" id="CP039704">
    <property type="protein sequence ID" value="QCI79695.1"/>
    <property type="molecule type" value="Genomic_DNA"/>
</dbReference>
<dbReference type="GO" id="GO:0005524">
    <property type="term" value="F:ATP binding"/>
    <property type="evidence" value="ECO:0007669"/>
    <property type="project" value="InterPro"/>
</dbReference>
<evidence type="ECO:0000313" key="2">
    <source>
        <dbReference type="Proteomes" id="UP000298714"/>
    </source>
</evidence>
<evidence type="ECO:0000313" key="1">
    <source>
        <dbReference type="EMBL" id="QCI79695.1"/>
    </source>
</evidence>
<dbReference type="Proteomes" id="UP000298714">
    <property type="component" value="Chromosome"/>
</dbReference>
<organism evidence="1 2">
    <name type="scientific">Hankyongella ginsenosidimutans</name>
    <dbReference type="NCBI Taxonomy" id="1763828"/>
    <lineage>
        <taxon>Bacteria</taxon>
        <taxon>Pseudomonadati</taxon>
        <taxon>Pseudomonadota</taxon>
        <taxon>Alphaproteobacteria</taxon>
        <taxon>Sphingomonadales</taxon>
        <taxon>Sphingomonadaceae</taxon>
        <taxon>Hankyongella</taxon>
    </lineage>
</organism>
<sequence>MQLVRLQPDDIALRLPLVREERLEESRRDQLEVRDRRGPEVLATLIPPSAPSLAEVDALGRALARSRQPESIICLLDGAVVPLELEGLKADSITRGHRFHGNAPFRVDDFEGYRTKL</sequence>
<keyword evidence="2" id="KW-1185">Reference proteome</keyword>
<dbReference type="KEGG" id="hgn:E6W36_09630"/>
<proteinExistence type="predicted"/>
<dbReference type="InterPro" id="IPR015944">
    <property type="entry name" value="Gly-tRNA-synth_bsu"/>
</dbReference>
<accession>A0A4D7C736</accession>
<dbReference type="Pfam" id="PF02092">
    <property type="entry name" value="tRNA_synt_2f"/>
    <property type="match status" value="1"/>
</dbReference>
<dbReference type="GO" id="GO:0005737">
    <property type="term" value="C:cytoplasm"/>
    <property type="evidence" value="ECO:0007669"/>
    <property type="project" value="InterPro"/>
</dbReference>
<name>A0A4D7C736_9SPHN</name>
<gene>
    <name evidence="1" type="ORF">E6W36_09630</name>
</gene>
<reference evidence="2" key="1">
    <citation type="submission" date="2019-04" db="EMBL/GenBank/DDBJ databases">
        <title>Complete genome sequence of Sphingomonas sp. W1-2-3.</title>
        <authorList>
            <person name="Im W.T."/>
        </authorList>
    </citation>
    <scope>NUCLEOTIDE SEQUENCE [LARGE SCALE GENOMIC DNA]</scope>
    <source>
        <strain evidence="2">W1-2-3</strain>
    </source>
</reference>
<dbReference type="AlphaFoldDB" id="A0A4D7C736"/>
<dbReference type="GO" id="GO:0006426">
    <property type="term" value="P:glycyl-tRNA aminoacylation"/>
    <property type="evidence" value="ECO:0007669"/>
    <property type="project" value="InterPro"/>
</dbReference>
<keyword evidence="1" id="KW-0436">Ligase</keyword>
<dbReference type="GO" id="GO:0004820">
    <property type="term" value="F:glycine-tRNA ligase activity"/>
    <property type="evidence" value="ECO:0007669"/>
    <property type="project" value="InterPro"/>
</dbReference>